<dbReference type="InterPro" id="IPR037257">
    <property type="entry name" value="T2SS_E_N_sf"/>
</dbReference>
<proteinExistence type="predicted"/>
<evidence type="ECO:0000259" key="2">
    <source>
        <dbReference type="Pfam" id="PF14332"/>
    </source>
</evidence>
<organism evidence="3 4">
    <name type="scientific">Melittangium boletus DSM 14713</name>
    <dbReference type="NCBI Taxonomy" id="1294270"/>
    <lineage>
        <taxon>Bacteria</taxon>
        <taxon>Pseudomonadati</taxon>
        <taxon>Myxococcota</taxon>
        <taxon>Myxococcia</taxon>
        <taxon>Myxococcales</taxon>
        <taxon>Cystobacterineae</taxon>
        <taxon>Archangiaceae</taxon>
        <taxon>Melittangium</taxon>
    </lineage>
</organism>
<dbReference type="RefSeq" id="WP_095981917.1">
    <property type="nucleotide sequence ID" value="NZ_CP022163.1"/>
</dbReference>
<dbReference type="KEGG" id="mbd:MEBOL_007461"/>
<dbReference type="Pfam" id="PF14332">
    <property type="entry name" value="DUF4388"/>
    <property type="match status" value="1"/>
</dbReference>
<dbReference type="EMBL" id="CP022163">
    <property type="protein sequence ID" value="ATB33960.1"/>
    <property type="molecule type" value="Genomic_DNA"/>
</dbReference>
<accession>A0A250IRT5</accession>
<dbReference type="InterPro" id="IPR025497">
    <property type="entry name" value="PatA-like_N"/>
</dbReference>
<evidence type="ECO:0000313" key="4">
    <source>
        <dbReference type="Proteomes" id="UP000217289"/>
    </source>
</evidence>
<sequence>MERFKGSLASYGLTLLMPAFFDALGVSGTLRVERGAVRRQFFLRDGYLVGESSSDPREHLGQVLARLRILDAARAATAFEASEAARVPLGTFLVERGLVERTRLLEAMEHKAREALFDCYGWQSGEVEFIPGLPPPPNRVVELPRLGLKELHRDARTRLREWTVFWTLFAGPGTTFTVRREFVVETAAAEEQQLLRLAEQGRTLGELLAASNEGAVHAARWVVRLYRRGALSPRKAAVAEAGTAPGLAEMLAQARSLVEAGRYEEAVAVAAQALERAPIPEAHALYREAEVRLTVALADEVLALDGRLRFEPLPRPLPPSLTADDLYLHAKLRGSRSVREVLRNAAMGELAAYRALRRLMAAGVARVNTEQESSTSGGPARTNPYGLPVVVV</sequence>
<name>A0A250IRT5_9BACT</name>
<gene>
    <name evidence="3" type="ORF">MEBOL_007461</name>
</gene>
<dbReference type="OrthoDB" id="5378508at2"/>
<protein>
    <recommendedName>
        <fullName evidence="2">PatA-like N-terminal domain-containing protein</fullName>
    </recommendedName>
</protein>
<feature type="compositionally biased region" description="Polar residues" evidence="1">
    <location>
        <begin position="368"/>
        <end position="377"/>
    </location>
</feature>
<dbReference type="Proteomes" id="UP000217289">
    <property type="component" value="Chromosome"/>
</dbReference>
<feature type="region of interest" description="Disordered" evidence="1">
    <location>
        <begin position="368"/>
        <end position="392"/>
    </location>
</feature>
<feature type="domain" description="PatA-like N-terminal" evidence="2">
    <location>
        <begin position="6"/>
        <end position="162"/>
    </location>
</feature>
<evidence type="ECO:0000313" key="3">
    <source>
        <dbReference type="EMBL" id="ATB33960.1"/>
    </source>
</evidence>
<reference evidence="3 4" key="1">
    <citation type="submission" date="2017-06" db="EMBL/GenBank/DDBJ databases">
        <authorList>
            <person name="Kim H.J."/>
            <person name="Triplett B.A."/>
        </authorList>
    </citation>
    <scope>NUCLEOTIDE SEQUENCE [LARGE SCALE GENOMIC DNA]</scope>
    <source>
        <strain evidence="3 4">DSM 14713</strain>
    </source>
</reference>
<keyword evidence="4" id="KW-1185">Reference proteome</keyword>
<dbReference type="AlphaFoldDB" id="A0A250IRT5"/>
<evidence type="ECO:0000256" key="1">
    <source>
        <dbReference type="SAM" id="MobiDB-lite"/>
    </source>
</evidence>
<dbReference type="SUPFAM" id="SSF160246">
    <property type="entry name" value="EspE N-terminal domain-like"/>
    <property type="match status" value="1"/>
</dbReference>